<dbReference type="PANTHER" id="PTHR43646">
    <property type="entry name" value="GLYCOSYLTRANSFERASE"/>
    <property type="match status" value="1"/>
</dbReference>
<keyword evidence="6" id="KW-0812">Transmembrane</keyword>
<dbReference type="SUPFAM" id="SSF53448">
    <property type="entry name" value="Nucleotide-diphospho-sugar transferases"/>
    <property type="match status" value="1"/>
</dbReference>
<gene>
    <name evidence="8" type="ORF">UFOPK2754_03459</name>
    <name evidence="9" type="ORF">UFOPK3543_03317</name>
</gene>
<dbReference type="InterPro" id="IPR029044">
    <property type="entry name" value="Nucleotide-diphossugar_trans"/>
</dbReference>
<evidence type="ECO:0000256" key="4">
    <source>
        <dbReference type="ARBA" id="ARBA00022679"/>
    </source>
</evidence>
<feature type="transmembrane region" description="Helical" evidence="6">
    <location>
        <begin position="261"/>
        <end position="288"/>
    </location>
</feature>
<dbReference type="CDD" id="cd00761">
    <property type="entry name" value="Glyco_tranf_GTA_type"/>
    <property type="match status" value="1"/>
</dbReference>
<feature type="domain" description="Glycosyltransferase 2-like" evidence="7">
    <location>
        <begin position="13"/>
        <end position="133"/>
    </location>
</feature>
<organism evidence="9">
    <name type="scientific">freshwater metagenome</name>
    <dbReference type="NCBI Taxonomy" id="449393"/>
    <lineage>
        <taxon>unclassified sequences</taxon>
        <taxon>metagenomes</taxon>
        <taxon>ecological metagenomes</taxon>
    </lineage>
</organism>
<feature type="transmembrane region" description="Helical" evidence="6">
    <location>
        <begin position="308"/>
        <end position="327"/>
    </location>
</feature>
<keyword evidence="3" id="KW-0328">Glycosyltransferase</keyword>
<reference evidence="9" key="1">
    <citation type="submission" date="2020-05" db="EMBL/GenBank/DDBJ databases">
        <authorList>
            <person name="Chiriac C."/>
            <person name="Salcher M."/>
            <person name="Ghai R."/>
            <person name="Kavagutti S V."/>
        </authorList>
    </citation>
    <scope>NUCLEOTIDE SEQUENCE</scope>
</reference>
<protein>
    <submittedName>
        <fullName evidence="9">Unannotated protein</fullName>
    </submittedName>
</protein>
<evidence type="ECO:0000256" key="5">
    <source>
        <dbReference type="ARBA" id="ARBA00023136"/>
    </source>
</evidence>
<dbReference type="GO" id="GO:0005886">
    <property type="term" value="C:plasma membrane"/>
    <property type="evidence" value="ECO:0007669"/>
    <property type="project" value="UniProtKB-SubCell"/>
</dbReference>
<dbReference type="PANTHER" id="PTHR43646:SF2">
    <property type="entry name" value="GLYCOSYLTRANSFERASE 2-LIKE DOMAIN-CONTAINING PROTEIN"/>
    <property type="match status" value="1"/>
</dbReference>
<proteinExistence type="predicted"/>
<keyword evidence="4" id="KW-0808">Transferase</keyword>
<evidence type="ECO:0000256" key="2">
    <source>
        <dbReference type="ARBA" id="ARBA00022475"/>
    </source>
</evidence>
<dbReference type="AlphaFoldDB" id="A0A6J7JGE8"/>
<comment type="subcellular location">
    <subcellularLocation>
        <location evidence="1">Cell membrane</location>
    </subcellularLocation>
</comment>
<keyword evidence="6" id="KW-1133">Transmembrane helix</keyword>
<sequence>MARVIPDSKPSLSVVFPVFNGVGWIGRSLQKVDAAIAAFPFSSAEIIVVDDGSTDDTIREVESTEISIPLRIERQANKGRFLARRRGLDQATGDFLLFIDTRVFLDENAFAYVGPFLDDPDSQVWTADVHAQTQGNPIARFWKAIEHVAWRKYHNDPRHLRYGLDEFDYYPKGTTALLCPTDLMRAAYDAFTPTVADFSKINDDTALLRYVAERQPINIGPGYRCTYHARSTFKAFLKHANHRGSVLIDGYLHPGARFAKAIVVVLVASPFGLLVAALWPLPTIAAAVAGAVGAGVIAKERGAETADAAVLAGLSIPFGIAYLGGMWKGVFSRFALRFATRKTAASAA</sequence>
<dbReference type="Pfam" id="PF00535">
    <property type="entry name" value="Glycos_transf_2"/>
    <property type="match status" value="1"/>
</dbReference>
<keyword evidence="5 6" id="KW-0472">Membrane</keyword>
<dbReference type="GO" id="GO:0016757">
    <property type="term" value="F:glycosyltransferase activity"/>
    <property type="evidence" value="ECO:0007669"/>
    <property type="project" value="UniProtKB-KW"/>
</dbReference>
<name>A0A6J7JGE8_9ZZZZ</name>
<dbReference type="EMBL" id="CAEZYR010000252">
    <property type="protein sequence ID" value="CAB4777450.1"/>
    <property type="molecule type" value="Genomic_DNA"/>
</dbReference>
<dbReference type="Gene3D" id="3.90.550.10">
    <property type="entry name" value="Spore Coat Polysaccharide Biosynthesis Protein SpsA, Chain A"/>
    <property type="match status" value="1"/>
</dbReference>
<dbReference type="EMBL" id="CAFBMH010000247">
    <property type="protein sequence ID" value="CAB4942326.1"/>
    <property type="molecule type" value="Genomic_DNA"/>
</dbReference>
<keyword evidence="2" id="KW-1003">Cell membrane</keyword>
<evidence type="ECO:0000256" key="6">
    <source>
        <dbReference type="SAM" id="Phobius"/>
    </source>
</evidence>
<evidence type="ECO:0000313" key="9">
    <source>
        <dbReference type="EMBL" id="CAB4942326.1"/>
    </source>
</evidence>
<evidence type="ECO:0000313" key="8">
    <source>
        <dbReference type="EMBL" id="CAB4777450.1"/>
    </source>
</evidence>
<evidence type="ECO:0000259" key="7">
    <source>
        <dbReference type="Pfam" id="PF00535"/>
    </source>
</evidence>
<accession>A0A6J7JGE8</accession>
<evidence type="ECO:0000256" key="1">
    <source>
        <dbReference type="ARBA" id="ARBA00004236"/>
    </source>
</evidence>
<evidence type="ECO:0000256" key="3">
    <source>
        <dbReference type="ARBA" id="ARBA00022676"/>
    </source>
</evidence>
<dbReference type="InterPro" id="IPR001173">
    <property type="entry name" value="Glyco_trans_2-like"/>
</dbReference>